<dbReference type="Pfam" id="PF00440">
    <property type="entry name" value="TetR_N"/>
    <property type="match status" value="1"/>
</dbReference>
<comment type="caution">
    <text evidence="4">The sequence shown here is derived from an EMBL/GenBank/DDBJ whole genome shotgun (WGS) entry which is preliminary data.</text>
</comment>
<dbReference type="PANTHER" id="PTHR30055:SF235">
    <property type="entry name" value="TRANSCRIPTIONAL REGULATORY PROTEIN"/>
    <property type="match status" value="1"/>
</dbReference>
<dbReference type="Gene3D" id="1.10.357.10">
    <property type="entry name" value="Tetracycline Repressor, domain 2"/>
    <property type="match status" value="1"/>
</dbReference>
<sequence>MRRSAAETKESILRAARERFALDGYDRATIRAIAGEVGIDPAMVMRYFGSKERLFAAATEYDLSLPDLVAGPADRLGFVLAAHFVDLWEGSEALQILLRSSATDAGLAERMNDIFATQLLPVVADLTPDPDEAARRAGMAAAQVFGVALCRYVLRLPPVVAMDREEIVAWIGPTLQRYLSEGAAVTTT</sequence>
<dbReference type="Gene3D" id="1.10.10.60">
    <property type="entry name" value="Homeodomain-like"/>
    <property type="match status" value="1"/>
</dbReference>
<name>A0ABY2E7W3_9MICO</name>
<organism evidence="4 5">
    <name type="scientific">Occultella glacieicola</name>
    <dbReference type="NCBI Taxonomy" id="2518684"/>
    <lineage>
        <taxon>Bacteria</taxon>
        <taxon>Bacillati</taxon>
        <taxon>Actinomycetota</taxon>
        <taxon>Actinomycetes</taxon>
        <taxon>Micrococcales</taxon>
        <taxon>Ruaniaceae</taxon>
        <taxon>Occultella</taxon>
    </lineage>
</organism>
<dbReference type="PROSITE" id="PS50977">
    <property type="entry name" value="HTH_TETR_2"/>
    <property type="match status" value="1"/>
</dbReference>
<dbReference type="SUPFAM" id="SSF48498">
    <property type="entry name" value="Tetracyclin repressor-like, C-terminal domain"/>
    <property type="match status" value="1"/>
</dbReference>
<dbReference type="SUPFAM" id="SSF46689">
    <property type="entry name" value="Homeodomain-like"/>
    <property type="match status" value="1"/>
</dbReference>
<keyword evidence="5" id="KW-1185">Reference proteome</keyword>
<dbReference type="InterPro" id="IPR009057">
    <property type="entry name" value="Homeodomain-like_sf"/>
</dbReference>
<evidence type="ECO:0000256" key="1">
    <source>
        <dbReference type="ARBA" id="ARBA00023125"/>
    </source>
</evidence>
<gene>
    <name evidence="4" type="ORF">EXU48_03075</name>
</gene>
<dbReference type="EMBL" id="SMNA01000002">
    <property type="protein sequence ID" value="TDE97211.1"/>
    <property type="molecule type" value="Genomic_DNA"/>
</dbReference>
<dbReference type="Proteomes" id="UP000504882">
    <property type="component" value="Unassembled WGS sequence"/>
</dbReference>
<protein>
    <submittedName>
        <fullName evidence="4">TetR/AcrR family transcriptional regulator</fullName>
    </submittedName>
</protein>
<reference evidence="4 5" key="1">
    <citation type="submission" date="2019-03" db="EMBL/GenBank/DDBJ databases">
        <title>Genomic features of bacteria from cold environments.</title>
        <authorList>
            <person name="Shen L."/>
        </authorList>
    </citation>
    <scope>NUCLEOTIDE SEQUENCE [LARGE SCALE GENOMIC DNA]</scope>
    <source>
        <strain evidence="5">T3246-1</strain>
    </source>
</reference>
<feature type="DNA-binding region" description="H-T-H motif" evidence="2">
    <location>
        <begin position="29"/>
        <end position="48"/>
    </location>
</feature>
<proteinExistence type="predicted"/>
<dbReference type="Pfam" id="PF17920">
    <property type="entry name" value="TetR_C_16"/>
    <property type="match status" value="1"/>
</dbReference>
<dbReference type="InterPro" id="IPR036271">
    <property type="entry name" value="Tet_transcr_reg_TetR-rel_C_sf"/>
</dbReference>
<dbReference type="InterPro" id="IPR050109">
    <property type="entry name" value="HTH-type_TetR-like_transc_reg"/>
</dbReference>
<evidence type="ECO:0000256" key="2">
    <source>
        <dbReference type="PROSITE-ProRule" id="PRU00335"/>
    </source>
</evidence>
<evidence type="ECO:0000313" key="4">
    <source>
        <dbReference type="EMBL" id="TDE97211.1"/>
    </source>
</evidence>
<feature type="domain" description="HTH tetR-type" evidence="3">
    <location>
        <begin position="6"/>
        <end position="66"/>
    </location>
</feature>
<dbReference type="PANTHER" id="PTHR30055">
    <property type="entry name" value="HTH-TYPE TRANSCRIPTIONAL REGULATOR RUTR"/>
    <property type="match status" value="1"/>
</dbReference>
<keyword evidence="1 2" id="KW-0238">DNA-binding</keyword>
<accession>A0ABY2E7W3</accession>
<dbReference type="PRINTS" id="PR00455">
    <property type="entry name" value="HTHTETR"/>
</dbReference>
<dbReference type="InterPro" id="IPR001647">
    <property type="entry name" value="HTH_TetR"/>
</dbReference>
<evidence type="ECO:0000313" key="5">
    <source>
        <dbReference type="Proteomes" id="UP000504882"/>
    </source>
</evidence>
<dbReference type="RefSeq" id="WP_133106138.1">
    <property type="nucleotide sequence ID" value="NZ_SMNA01000002.1"/>
</dbReference>
<dbReference type="InterPro" id="IPR041678">
    <property type="entry name" value="TetR_C_16"/>
</dbReference>
<evidence type="ECO:0000259" key="3">
    <source>
        <dbReference type="PROSITE" id="PS50977"/>
    </source>
</evidence>